<reference evidence="4 5" key="1">
    <citation type="submission" date="2023-11" db="EMBL/GenBank/DDBJ databases">
        <title>Draft genome of Azohydromonas lata strain H1 (DSM1123), a polyhydroxyalkanoate producer.</title>
        <authorList>
            <person name="Traversa D."/>
            <person name="D'Addabbo P."/>
            <person name="Pazzani C."/>
            <person name="Manzari C."/>
            <person name="Chiara M."/>
            <person name="Scrascia M."/>
        </authorList>
    </citation>
    <scope>NUCLEOTIDE SEQUENCE [LARGE SCALE GENOMIC DNA]</scope>
    <source>
        <strain evidence="4 5">H1</strain>
    </source>
</reference>
<dbReference type="RefSeq" id="WP_322467713.1">
    <property type="nucleotide sequence ID" value="NZ_JAXOJX010000060.1"/>
</dbReference>
<dbReference type="GO" id="GO:0016787">
    <property type="term" value="F:hydrolase activity"/>
    <property type="evidence" value="ECO:0007669"/>
    <property type="project" value="UniProtKB-KW"/>
</dbReference>
<name>A0ABU5IMN4_9BURK</name>
<evidence type="ECO:0000256" key="2">
    <source>
        <dbReference type="SAM" id="MobiDB-lite"/>
    </source>
</evidence>
<dbReference type="PIRSF" id="PIRSF011409">
    <property type="entry name" value="HObutyrate_olig_hydrol"/>
    <property type="match status" value="1"/>
</dbReference>
<comment type="caution">
    <text evidence="4">The sequence shown here is derived from an EMBL/GenBank/DDBJ whole genome shotgun (WGS) entry which is preliminary data.</text>
</comment>
<accession>A0ABU5IMN4</accession>
<keyword evidence="5" id="KW-1185">Reference proteome</keyword>
<dbReference type="InterPro" id="IPR016582">
    <property type="entry name" value="OHBut_olig_hydro_put"/>
</dbReference>
<evidence type="ECO:0000256" key="3">
    <source>
        <dbReference type="SAM" id="SignalP"/>
    </source>
</evidence>
<sequence length="750" mass="77680">MATRNPAAFRRLPAAAAALLCLHLGAQAGGPGPDDRYDDRHGGHGHGEPMRPNVLPPGITSLARTAYTATSPGGGTSASTQDLLTAGLGKTGLAGAAPAYADPLNPTALELRRNAIYANYRGLLDITANGGYGRLYGPNIDLAGNDTLGEGLIPGVEYLGYVDVPGGNRRVTTAVQVPAGFDTSKPCIVAAPSSGSRGVYGAIGTVAEWALKRGCAVALTDTGKGMGLHDLSDNTVHRIDGTRADAADPLSHFSAKLSEDQRAAFNARTPNRVALKHAHSQTNPERDWGTDTLAAVRYALWALNQEYGPSVGGSPLKWQRFRPENTLVMAASVSNGGTAVLRAAEQDEQGLIDAVVAGEPGATPRSTYGYGVQQGGQPVAFGKPLLDYFTFANLYQPCAALAAEASMGAELSIHNYMTLTGMNPRAANRCASLAQAGMVSGADTAAQAADALSKLRHYGWGPYNDQMHNAHYGLGNAVIVTSMYVNAYGRFSVLDNVCGVSFAGVDAAFAPALIAPAAKAVSYATGNGTANGAPATVIVNDSVGGARRWDFAVSPGTALADLGFEAAVCQRALFTGTDPRSGAPLTDTSTPTRAQSEAVRRGVREVLASGDLQRKPTLVVAGRSDALLPVNNAARAYTAFNQAVERGRSGLRYVEVTNGQHFDGFLGFSGFDTRYVPLHVYFLDGLNAMYAHLTTGAALPPSQVVRTTPRGGLPGAAPAVTRAANLPPIAATPAAGDAITFNGNALNVPN</sequence>
<dbReference type="EMBL" id="JAXOJX010000060">
    <property type="protein sequence ID" value="MDZ5460173.1"/>
    <property type="molecule type" value="Genomic_DNA"/>
</dbReference>
<feature type="chain" id="PRO_5046590613" evidence="3">
    <location>
        <begin position="29"/>
        <end position="750"/>
    </location>
</feature>
<evidence type="ECO:0000313" key="5">
    <source>
        <dbReference type="Proteomes" id="UP001293718"/>
    </source>
</evidence>
<feature type="compositionally biased region" description="Basic and acidic residues" evidence="2">
    <location>
        <begin position="33"/>
        <end position="49"/>
    </location>
</feature>
<feature type="region of interest" description="Disordered" evidence="2">
    <location>
        <begin position="31"/>
        <end position="56"/>
    </location>
</feature>
<protein>
    <submittedName>
        <fullName evidence="4">3-hydroxybutyrate oligomer hydrolase family protein</fullName>
    </submittedName>
</protein>
<dbReference type="SUPFAM" id="SSF53474">
    <property type="entry name" value="alpha/beta-Hydrolases"/>
    <property type="match status" value="1"/>
</dbReference>
<dbReference type="InterPro" id="IPR029058">
    <property type="entry name" value="AB_hydrolase_fold"/>
</dbReference>
<proteinExistence type="predicted"/>
<organism evidence="4 5">
    <name type="scientific">Azohydromonas lata</name>
    <dbReference type="NCBI Taxonomy" id="45677"/>
    <lineage>
        <taxon>Bacteria</taxon>
        <taxon>Pseudomonadati</taxon>
        <taxon>Pseudomonadota</taxon>
        <taxon>Betaproteobacteria</taxon>
        <taxon>Burkholderiales</taxon>
        <taxon>Sphaerotilaceae</taxon>
        <taxon>Azohydromonas</taxon>
    </lineage>
</organism>
<dbReference type="Proteomes" id="UP001293718">
    <property type="component" value="Unassembled WGS sequence"/>
</dbReference>
<keyword evidence="3" id="KW-0732">Signal</keyword>
<evidence type="ECO:0000256" key="1">
    <source>
        <dbReference type="ARBA" id="ARBA00022801"/>
    </source>
</evidence>
<keyword evidence="1 4" id="KW-0378">Hydrolase</keyword>
<dbReference type="Pfam" id="PF10605">
    <property type="entry name" value="3HBOH"/>
    <property type="match status" value="1"/>
</dbReference>
<feature type="signal peptide" evidence="3">
    <location>
        <begin position="1"/>
        <end position="28"/>
    </location>
</feature>
<gene>
    <name evidence="4" type="ORF">SM757_26695</name>
</gene>
<evidence type="ECO:0000313" key="4">
    <source>
        <dbReference type="EMBL" id="MDZ5460173.1"/>
    </source>
</evidence>